<sequence length="101" mass="11231">MKNKNRFLPFLALMLGIGLAFSQFAFKAKDNGLSKTMLIYGYDEGNPSNPWVLDGTPGYECVVSFQDCKYYFSTPPTPTTPRSAGIPVDDSEFGSYQKVIQ</sequence>
<feature type="signal peptide" evidence="1">
    <location>
        <begin position="1"/>
        <end position="22"/>
    </location>
</feature>
<dbReference type="AlphaFoldDB" id="A0A1D7QKM6"/>
<dbReference type="Proteomes" id="UP000094313">
    <property type="component" value="Chromosome"/>
</dbReference>
<dbReference type="RefSeq" id="WP_069380863.1">
    <property type="nucleotide sequence ID" value="NZ_CP017141.1"/>
</dbReference>
<evidence type="ECO:0000313" key="3">
    <source>
        <dbReference type="Proteomes" id="UP000094313"/>
    </source>
</evidence>
<keyword evidence="3" id="KW-1185">Reference proteome</keyword>
<dbReference type="Pfam" id="PF20130">
    <property type="entry name" value="DUF6520"/>
    <property type="match status" value="1"/>
</dbReference>
<reference evidence="2 3" key="1">
    <citation type="submission" date="2016-08" db="EMBL/GenBank/DDBJ databases">
        <authorList>
            <person name="Seilhamer J.J."/>
        </authorList>
    </citation>
    <scope>NUCLEOTIDE SEQUENCE [LARGE SCALE GENOMIC DNA]</scope>
    <source>
        <strain evidence="2 3">DX4</strain>
    </source>
</reference>
<accession>A0A1D7QKM6</accession>
<proteinExistence type="predicted"/>
<evidence type="ECO:0000313" key="2">
    <source>
        <dbReference type="EMBL" id="AOM79200.1"/>
    </source>
</evidence>
<dbReference type="KEGG" id="psty:BFS30_19730"/>
<name>A0A1D7QKM6_9SPHI</name>
<organism evidence="2 3">
    <name type="scientific">Pedobacter steynii</name>
    <dbReference type="NCBI Taxonomy" id="430522"/>
    <lineage>
        <taxon>Bacteria</taxon>
        <taxon>Pseudomonadati</taxon>
        <taxon>Bacteroidota</taxon>
        <taxon>Sphingobacteriia</taxon>
        <taxon>Sphingobacteriales</taxon>
        <taxon>Sphingobacteriaceae</taxon>
        <taxon>Pedobacter</taxon>
    </lineage>
</organism>
<feature type="chain" id="PRO_5009098801" evidence="1">
    <location>
        <begin position="23"/>
        <end position="101"/>
    </location>
</feature>
<keyword evidence="1" id="KW-0732">Signal</keyword>
<dbReference type="InterPro" id="IPR045391">
    <property type="entry name" value="DUF6520"/>
</dbReference>
<gene>
    <name evidence="2" type="ORF">BFS30_19730</name>
</gene>
<protein>
    <submittedName>
        <fullName evidence="2">Uncharacterized protein</fullName>
    </submittedName>
</protein>
<evidence type="ECO:0000256" key="1">
    <source>
        <dbReference type="SAM" id="SignalP"/>
    </source>
</evidence>
<dbReference type="EMBL" id="CP017141">
    <property type="protein sequence ID" value="AOM79200.1"/>
    <property type="molecule type" value="Genomic_DNA"/>
</dbReference>